<evidence type="ECO:0000256" key="5">
    <source>
        <dbReference type="ARBA" id="ARBA00022519"/>
    </source>
</evidence>
<dbReference type="KEGG" id="aaeo:BJI67_11315"/>
<evidence type="ECO:0000259" key="10">
    <source>
        <dbReference type="PROSITE" id="PS51012"/>
    </source>
</evidence>
<keyword evidence="8 9" id="KW-0472">Membrane</keyword>
<keyword evidence="4 9" id="KW-1003">Cell membrane</keyword>
<dbReference type="PROSITE" id="PS51012">
    <property type="entry name" value="ABC_TM2"/>
    <property type="match status" value="1"/>
</dbReference>
<evidence type="ECO:0000256" key="3">
    <source>
        <dbReference type="ARBA" id="ARBA00022448"/>
    </source>
</evidence>
<accession>A0A1D8K9G0</accession>
<keyword evidence="6 9" id="KW-0812">Transmembrane</keyword>
<keyword evidence="12" id="KW-1185">Reference proteome</keyword>
<evidence type="ECO:0000256" key="2">
    <source>
        <dbReference type="ARBA" id="ARBA00007783"/>
    </source>
</evidence>
<evidence type="ECO:0000313" key="11">
    <source>
        <dbReference type="EMBL" id="AOV17571.1"/>
    </source>
</evidence>
<feature type="transmembrane region" description="Helical" evidence="9">
    <location>
        <begin position="234"/>
        <end position="256"/>
    </location>
</feature>
<evidence type="ECO:0000256" key="4">
    <source>
        <dbReference type="ARBA" id="ARBA00022475"/>
    </source>
</evidence>
<keyword evidence="3 9" id="KW-0813">Transport</keyword>
<sequence>MSASALNLFAPVARWWAYRDLVRNLVSKEIKIRYQGAALGFAWSLMNPLMITLMYLVVFTYVFRSNLPHYPLFMVVGIIHWNLFSMLVMQSSEILVGNSDLLKKIYFPRLLVPFSSLLVNATLWLMALGIMLLMFTPLGGTWHWGMLLYPFYLLLFLGFTFGIMLTLCVLYVDFRDIKHLVEVFIQLLFWATPIIYPITRIHHPAMVMIMKASPLAEFTLIFQSLFWKGAVPPWNLTLAFAGWALLSLAVGLTLFYRRGAMLIERL</sequence>
<organism evidence="11 12">
    <name type="scientific">Acidihalobacter aeolianus</name>
    <dbReference type="NCBI Taxonomy" id="2792603"/>
    <lineage>
        <taxon>Bacteria</taxon>
        <taxon>Pseudomonadati</taxon>
        <taxon>Pseudomonadota</taxon>
        <taxon>Gammaproteobacteria</taxon>
        <taxon>Chromatiales</taxon>
        <taxon>Ectothiorhodospiraceae</taxon>
        <taxon>Acidihalobacter</taxon>
    </lineage>
</organism>
<dbReference type="InterPro" id="IPR013525">
    <property type="entry name" value="ABC2_TM"/>
</dbReference>
<dbReference type="GO" id="GO:0005886">
    <property type="term" value="C:plasma membrane"/>
    <property type="evidence" value="ECO:0007669"/>
    <property type="project" value="UniProtKB-SubCell"/>
</dbReference>
<feature type="transmembrane region" description="Helical" evidence="9">
    <location>
        <begin position="37"/>
        <end position="63"/>
    </location>
</feature>
<dbReference type="Pfam" id="PF01061">
    <property type="entry name" value="ABC2_membrane"/>
    <property type="match status" value="1"/>
</dbReference>
<feature type="transmembrane region" description="Helical" evidence="9">
    <location>
        <begin position="147"/>
        <end position="172"/>
    </location>
</feature>
<dbReference type="EMBL" id="CP017448">
    <property type="protein sequence ID" value="AOV17571.1"/>
    <property type="molecule type" value="Genomic_DNA"/>
</dbReference>
<feature type="transmembrane region" description="Helical" evidence="9">
    <location>
        <begin position="110"/>
        <end position="135"/>
    </location>
</feature>
<dbReference type="GO" id="GO:0015920">
    <property type="term" value="P:lipopolysaccharide transport"/>
    <property type="evidence" value="ECO:0007669"/>
    <property type="project" value="TreeGrafter"/>
</dbReference>
<feature type="transmembrane region" description="Helical" evidence="9">
    <location>
        <begin position="179"/>
        <end position="198"/>
    </location>
</feature>
<evidence type="ECO:0000256" key="1">
    <source>
        <dbReference type="ARBA" id="ARBA00004429"/>
    </source>
</evidence>
<proteinExistence type="inferred from homology"/>
<gene>
    <name evidence="11" type="ORF">BJI67_11315</name>
</gene>
<feature type="domain" description="ABC transmembrane type-2" evidence="10">
    <location>
        <begin position="39"/>
        <end position="258"/>
    </location>
</feature>
<feature type="transmembrane region" description="Helical" evidence="9">
    <location>
        <begin position="69"/>
        <end position="89"/>
    </location>
</feature>
<comment type="similarity">
    <text evidence="2 9">Belongs to the ABC-2 integral membrane protein family.</text>
</comment>
<name>A0A1D8K9G0_9GAMM</name>
<dbReference type="PANTHER" id="PTHR30413">
    <property type="entry name" value="INNER MEMBRANE TRANSPORT PERMEASE"/>
    <property type="match status" value="1"/>
</dbReference>
<evidence type="ECO:0000256" key="7">
    <source>
        <dbReference type="ARBA" id="ARBA00022989"/>
    </source>
</evidence>
<evidence type="ECO:0000256" key="9">
    <source>
        <dbReference type="RuleBase" id="RU361157"/>
    </source>
</evidence>
<keyword evidence="7 9" id="KW-1133">Transmembrane helix</keyword>
<dbReference type="GO" id="GO:0140359">
    <property type="term" value="F:ABC-type transporter activity"/>
    <property type="evidence" value="ECO:0007669"/>
    <property type="project" value="InterPro"/>
</dbReference>
<evidence type="ECO:0000256" key="8">
    <source>
        <dbReference type="ARBA" id="ARBA00023136"/>
    </source>
</evidence>
<keyword evidence="5" id="KW-0997">Cell inner membrane</keyword>
<evidence type="ECO:0000313" key="12">
    <source>
        <dbReference type="Proteomes" id="UP000095342"/>
    </source>
</evidence>
<dbReference type="RefSeq" id="WP_070073119.1">
    <property type="nucleotide sequence ID" value="NZ_CP017448.1"/>
</dbReference>
<comment type="subcellular location">
    <subcellularLocation>
        <location evidence="1 9">Cell inner membrane</location>
        <topology evidence="1 9">Multi-pass membrane protein</topology>
    </subcellularLocation>
</comment>
<dbReference type="AlphaFoldDB" id="A0A1D8K9G0"/>
<protein>
    <recommendedName>
        <fullName evidence="9">Transport permease protein</fullName>
    </recommendedName>
</protein>
<dbReference type="PANTHER" id="PTHR30413:SF8">
    <property type="entry name" value="TRANSPORT PERMEASE PROTEIN"/>
    <property type="match status" value="1"/>
</dbReference>
<dbReference type="InterPro" id="IPR047817">
    <property type="entry name" value="ABC2_TM_bact-type"/>
</dbReference>
<reference evidence="11 12" key="1">
    <citation type="submission" date="2016-09" db="EMBL/GenBank/DDBJ databases">
        <title>Acidihalobacter prosperus V6 (DSM14174).</title>
        <authorList>
            <person name="Khaleque H.N."/>
            <person name="Ramsay J.P."/>
            <person name="Murphy R.J.T."/>
            <person name="Kaksonen A.H."/>
            <person name="Boxall N.J."/>
            <person name="Watkin E.L.J."/>
        </authorList>
    </citation>
    <scope>NUCLEOTIDE SEQUENCE [LARGE SCALE GENOMIC DNA]</scope>
    <source>
        <strain evidence="11 12">V6</strain>
    </source>
</reference>
<dbReference type="Proteomes" id="UP000095342">
    <property type="component" value="Chromosome"/>
</dbReference>
<evidence type="ECO:0000256" key="6">
    <source>
        <dbReference type="ARBA" id="ARBA00022692"/>
    </source>
</evidence>